<evidence type="ECO:0000256" key="1">
    <source>
        <dbReference type="SAM" id="SignalP"/>
    </source>
</evidence>
<feature type="chain" id="PRO_5047311777" evidence="1">
    <location>
        <begin position="24"/>
        <end position="200"/>
    </location>
</feature>
<name>A0ABY4FIU3_9BACT</name>
<reference evidence="3 4" key="1">
    <citation type="submission" date="2022-04" db="EMBL/GenBank/DDBJ databases">
        <title>Hymenobacter sp. isolated from the air.</title>
        <authorList>
            <person name="Won M."/>
            <person name="Lee C.-M."/>
            <person name="Woen H.-Y."/>
            <person name="Kwon S.-W."/>
        </authorList>
    </citation>
    <scope>NUCLEOTIDE SEQUENCE [LARGE SCALE GENOMIC DNA]</scope>
    <source>
        <strain evidence="4">5116 S-27</strain>
    </source>
</reference>
<dbReference type="RefSeq" id="WP_244721126.1">
    <property type="nucleotide sequence ID" value="NZ_CP095049.1"/>
</dbReference>
<feature type="signal peptide" evidence="1">
    <location>
        <begin position="1"/>
        <end position="23"/>
    </location>
</feature>
<dbReference type="Pfam" id="PF13568">
    <property type="entry name" value="OMP_b-brl_2"/>
    <property type="match status" value="1"/>
</dbReference>
<sequence length="200" mass="21291">MTKNVLFLSVCALSFARVLPAAAQAGEGTKLGLKAGVSVATLDGALNATSKFRTDLVAGPMLRLAPTKQHFTVQLEALISGQGADLERSNGTTEAYKIYYLNVPVLLRQYIGGRFYVNVGPQLGLLLGSSKGTYKSVEAGVVGGIGVETPSGFVVDLRLNYGLSDINNDEAERSFRKRFGFGGLHNRVIQGSVGYLFGKK</sequence>
<organism evidence="3 4">
    <name type="scientific">Hymenobacter cellulosivorans</name>
    <dbReference type="NCBI Taxonomy" id="2932249"/>
    <lineage>
        <taxon>Bacteria</taxon>
        <taxon>Pseudomonadati</taxon>
        <taxon>Bacteroidota</taxon>
        <taxon>Cytophagia</taxon>
        <taxon>Cytophagales</taxon>
        <taxon>Hymenobacteraceae</taxon>
        <taxon>Hymenobacter</taxon>
    </lineage>
</organism>
<gene>
    <name evidence="3" type="ORF">MUN80_06325</name>
</gene>
<evidence type="ECO:0000313" key="3">
    <source>
        <dbReference type="EMBL" id="UOQ54371.1"/>
    </source>
</evidence>
<keyword evidence="1" id="KW-0732">Signal</keyword>
<accession>A0ABY4FIU3</accession>
<proteinExistence type="predicted"/>
<evidence type="ECO:0000259" key="2">
    <source>
        <dbReference type="Pfam" id="PF13568"/>
    </source>
</evidence>
<evidence type="ECO:0000313" key="4">
    <source>
        <dbReference type="Proteomes" id="UP000831785"/>
    </source>
</evidence>
<protein>
    <submittedName>
        <fullName evidence="3">PorT family protein</fullName>
    </submittedName>
</protein>
<dbReference type="Proteomes" id="UP000831785">
    <property type="component" value="Chromosome"/>
</dbReference>
<dbReference type="InterPro" id="IPR025665">
    <property type="entry name" value="Beta-barrel_OMP_2"/>
</dbReference>
<dbReference type="EMBL" id="CP095049">
    <property type="protein sequence ID" value="UOQ54371.1"/>
    <property type="molecule type" value="Genomic_DNA"/>
</dbReference>
<keyword evidence="4" id="KW-1185">Reference proteome</keyword>
<feature type="domain" description="Outer membrane protein beta-barrel" evidence="2">
    <location>
        <begin position="29"/>
        <end position="166"/>
    </location>
</feature>